<protein>
    <submittedName>
        <fullName evidence="2">Uncharacterized protein</fullName>
    </submittedName>
</protein>
<dbReference type="AlphaFoldDB" id="A0A0L0GBG3"/>
<organism evidence="2 3">
    <name type="scientific">Sphaeroforma arctica JP610</name>
    <dbReference type="NCBI Taxonomy" id="667725"/>
    <lineage>
        <taxon>Eukaryota</taxon>
        <taxon>Ichthyosporea</taxon>
        <taxon>Ichthyophonida</taxon>
        <taxon>Sphaeroforma</taxon>
    </lineage>
</organism>
<dbReference type="RefSeq" id="XP_014160138.1">
    <property type="nucleotide sequence ID" value="XM_014304663.1"/>
</dbReference>
<gene>
    <name evidence="2" type="ORF">SARC_01611</name>
</gene>
<accession>A0A0L0GBG3</accession>
<keyword evidence="1" id="KW-0812">Transmembrane</keyword>
<dbReference type="GeneID" id="25902115"/>
<name>A0A0L0GBG3_9EUKA</name>
<evidence type="ECO:0000313" key="3">
    <source>
        <dbReference type="Proteomes" id="UP000054560"/>
    </source>
</evidence>
<keyword evidence="1" id="KW-0472">Membrane</keyword>
<proteinExistence type="predicted"/>
<keyword evidence="1" id="KW-1133">Transmembrane helix</keyword>
<dbReference type="eggNOG" id="KOG0386">
    <property type="taxonomic scope" value="Eukaryota"/>
</dbReference>
<feature type="transmembrane region" description="Helical" evidence="1">
    <location>
        <begin position="77"/>
        <end position="99"/>
    </location>
</feature>
<dbReference type="EMBL" id="KQ241661">
    <property type="protein sequence ID" value="KNC86236.1"/>
    <property type="molecule type" value="Genomic_DNA"/>
</dbReference>
<keyword evidence="3" id="KW-1185">Reference proteome</keyword>
<sequence>MSQRRQQLESMPAYLPPAVKLAVVSELRALQLFELQQSMRRQLTQAMQKDTFPQTALNRQHYRRPKKQMIRGRRMHVVAGKNWTSILCWLFCLISGGLYGDSEFFKFG</sequence>
<dbReference type="STRING" id="667725.A0A0L0GBG3"/>
<evidence type="ECO:0000313" key="2">
    <source>
        <dbReference type="EMBL" id="KNC86236.1"/>
    </source>
</evidence>
<reference evidence="2 3" key="1">
    <citation type="submission" date="2011-02" db="EMBL/GenBank/DDBJ databases">
        <title>The Genome Sequence of Sphaeroforma arctica JP610.</title>
        <authorList>
            <consortium name="The Broad Institute Genome Sequencing Platform"/>
            <person name="Russ C."/>
            <person name="Cuomo C."/>
            <person name="Young S.K."/>
            <person name="Zeng Q."/>
            <person name="Gargeya S."/>
            <person name="Alvarado L."/>
            <person name="Berlin A."/>
            <person name="Chapman S.B."/>
            <person name="Chen Z."/>
            <person name="Freedman E."/>
            <person name="Gellesch M."/>
            <person name="Goldberg J."/>
            <person name="Griggs A."/>
            <person name="Gujja S."/>
            <person name="Heilman E."/>
            <person name="Heiman D."/>
            <person name="Howarth C."/>
            <person name="Mehta T."/>
            <person name="Neiman D."/>
            <person name="Pearson M."/>
            <person name="Roberts A."/>
            <person name="Saif S."/>
            <person name="Shea T."/>
            <person name="Shenoy N."/>
            <person name="Sisk P."/>
            <person name="Stolte C."/>
            <person name="Sykes S."/>
            <person name="White J."/>
            <person name="Yandava C."/>
            <person name="Burger G."/>
            <person name="Gray M.W."/>
            <person name="Holland P.W.H."/>
            <person name="King N."/>
            <person name="Lang F.B.F."/>
            <person name="Roger A.J."/>
            <person name="Ruiz-Trillo I."/>
            <person name="Haas B."/>
            <person name="Nusbaum C."/>
            <person name="Birren B."/>
        </authorList>
    </citation>
    <scope>NUCLEOTIDE SEQUENCE [LARGE SCALE GENOMIC DNA]</scope>
    <source>
        <strain evidence="2 3">JP610</strain>
    </source>
</reference>
<evidence type="ECO:0000256" key="1">
    <source>
        <dbReference type="SAM" id="Phobius"/>
    </source>
</evidence>
<dbReference type="Proteomes" id="UP000054560">
    <property type="component" value="Unassembled WGS sequence"/>
</dbReference>